<keyword evidence="2 13" id="KW-0813">Transport</keyword>
<keyword evidence="15" id="KW-0175">Coiled coil</keyword>
<feature type="coiled-coil region" evidence="15">
    <location>
        <begin position="63"/>
        <end position="102"/>
    </location>
</feature>
<dbReference type="AlphaFoldDB" id="A0LLG3"/>
<sequence length="141" mass="16293">MISINVTLIIQLVTFLIFVFLMNLVLYRPIRRIVAQRKQFVDDRQTGIDRLEADAQKSVQEFNARLLDARKEGRQKIQDLKAAAYEREKELLQQATEQAAGRMQTMRAKVQSDIGQAREQLMTQVRSFSVELAQKILGRSI</sequence>
<keyword evidence="17" id="KW-1185">Reference proteome</keyword>
<dbReference type="InParanoid" id="A0LLG3"/>
<evidence type="ECO:0000256" key="12">
    <source>
        <dbReference type="ARBA" id="ARBA00037847"/>
    </source>
</evidence>
<keyword evidence="13" id="KW-0997">Cell inner membrane</keyword>
<evidence type="ECO:0000256" key="8">
    <source>
        <dbReference type="ARBA" id="ARBA00023136"/>
    </source>
</evidence>
<comment type="subcellular location">
    <subcellularLocation>
        <location evidence="13">Cell inner membrane</location>
        <topology evidence="13">Single-pass membrane protein</topology>
    </subcellularLocation>
    <subcellularLocation>
        <location evidence="12">Endomembrane system</location>
        <topology evidence="12">Single-pass membrane protein</topology>
    </subcellularLocation>
</comment>
<accession>A0LLG3</accession>
<evidence type="ECO:0000256" key="13">
    <source>
        <dbReference type="HAMAP-Rule" id="MF_01398"/>
    </source>
</evidence>
<dbReference type="GO" id="GO:0046961">
    <property type="term" value="F:proton-transporting ATPase activity, rotational mechanism"/>
    <property type="evidence" value="ECO:0007669"/>
    <property type="project" value="TreeGrafter"/>
</dbReference>
<dbReference type="PANTHER" id="PTHR33445:SF2">
    <property type="entry name" value="ATP SYNTHASE SUBUNIT B', CHLOROPLASTIC"/>
    <property type="match status" value="1"/>
</dbReference>
<evidence type="ECO:0000256" key="11">
    <source>
        <dbReference type="ARBA" id="ARBA00025614"/>
    </source>
</evidence>
<comment type="function">
    <text evidence="10 13">F(1)F(0) ATP synthase produces ATP from ADP in the presence of a proton or sodium gradient. F-type ATPases consist of two structural domains, F(1) containing the extramembraneous catalytic core and F(0) containing the membrane proton channel, linked together by a central stalk and a peripheral stalk. During catalysis, ATP synthesis in the catalytic domain of F(1) is coupled via a rotary mechanism of the central stalk subunits to proton translocation.</text>
</comment>
<dbReference type="KEGG" id="sfu:Sfum_2587"/>
<evidence type="ECO:0000256" key="9">
    <source>
        <dbReference type="ARBA" id="ARBA00023310"/>
    </source>
</evidence>
<evidence type="ECO:0000256" key="10">
    <source>
        <dbReference type="ARBA" id="ARBA00025198"/>
    </source>
</evidence>
<dbReference type="GO" id="GO:0046933">
    <property type="term" value="F:proton-transporting ATP synthase activity, rotational mechanism"/>
    <property type="evidence" value="ECO:0007669"/>
    <property type="project" value="UniProtKB-UniRule"/>
</dbReference>
<dbReference type="RefSeq" id="WP_011699433.1">
    <property type="nucleotide sequence ID" value="NC_008554.1"/>
</dbReference>
<dbReference type="OrthoDB" id="9794968at2"/>
<evidence type="ECO:0000256" key="7">
    <source>
        <dbReference type="ARBA" id="ARBA00023065"/>
    </source>
</evidence>
<keyword evidence="5 13" id="KW-0375">Hydrogen ion transport</keyword>
<reference evidence="16 17" key="1">
    <citation type="submission" date="2006-10" db="EMBL/GenBank/DDBJ databases">
        <title>Complete sequence of Syntrophobacter fumaroxidans MPOB.</title>
        <authorList>
            <consortium name="US DOE Joint Genome Institute"/>
            <person name="Copeland A."/>
            <person name="Lucas S."/>
            <person name="Lapidus A."/>
            <person name="Barry K."/>
            <person name="Detter J.C."/>
            <person name="Glavina del Rio T."/>
            <person name="Hammon N."/>
            <person name="Israni S."/>
            <person name="Pitluck S."/>
            <person name="Goltsman E.G."/>
            <person name="Martinez M."/>
            <person name="Schmutz J."/>
            <person name="Larimer F."/>
            <person name="Land M."/>
            <person name="Hauser L."/>
            <person name="Kyrpides N."/>
            <person name="Kim E."/>
            <person name="Boone D.R."/>
            <person name="Brockman F."/>
            <person name="Culley D."/>
            <person name="Ferry J."/>
            <person name="Gunsalus R."/>
            <person name="McInerney M.J."/>
            <person name="Morrison M."/>
            <person name="Plugge C."/>
            <person name="Rohlin L."/>
            <person name="Scholten J."/>
            <person name="Sieber J."/>
            <person name="Stams A.J.M."/>
            <person name="Worm P."/>
            <person name="Henstra A.M."/>
            <person name="Richardson P."/>
        </authorList>
    </citation>
    <scope>NUCLEOTIDE SEQUENCE [LARGE SCALE GENOMIC DNA]</scope>
    <source>
        <strain evidence="17">DSM 10017 / MPOB</strain>
    </source>
</reference>
<dbReference type="FunCoup" id="A0LLG3">
    <property type="interactions" value="177"/>
</dbReference>
<organism evidence="16 17">
    <name type="scientific">Syntrophobacter fumaroxidans (strain DSM 10017 / MPOB)</name>
    <dbReference type="NCBI Taxonomy" id="335543"/>
    <lineage>
        <taxon>Bacteria</taxon>
        <taxon>Pseudomonadati</taxon>
        <taxon>Thermodesulfobacteriota</taxon>
        <taxon>Syntrophobacteria</taxon>
        <taxon>Syntrophobacterales</taxon>
        <taxon>Syntrophobacteraceae</taxon>
        <taxon>Syntrophobacter</taxon>
    </lineage>
</organism>
<dbReference type="HOGENOM" id="CLU_079215_9_3_7"/>
<keyword evidence="8 13" id="KW-0472">Membrane</keyword>
<dbReference type="eggNOG" id="COG0711">
    <property type="taxonomic scope" value="Bacteria"/>
</dbReference>
<protein>
    <recommendedName>
        <fullName evidence="13">ATP synthase subunit b</fullName>
    </recommendedName>
    <alternativeName>
        <fullName evidence="13">ATP synthase F(0) sector subunit b</fullName>
    </alternativeName>
    <alternativeName>
        <fullName evidence="13">ATPase subunit I</fullName>
    </alternativeName>
    <alternativeName>
        <fullName evidence="13">F-type ATPase subunit b</fullName>
        <shortName evidence="13">F-ATPase subunit b</shortName>
    </alternativeName>
</protein>
<evidence type="ECO:0000256" key="15">
    <source>
        <dbReference type="SAM" id="Coils"/>
    </source>
</evidence>
<evidence type="ECO:0000256" key="4">
    <source>
        <dbReference type="ARBA" id="ARBA00022692"/>
    </source>
</evidence>
<comment type="subunit">
    <text evidence="13">F-type ATPases have 2 components, F(1) - the catalytic core - and F(0) - the membrane proton channel. F(1) has five subunits: alpha(3), beta(3), gamma(1), delta(1), epsilon(1). F(0) has three main subunits: a(1), b(2) and c(10-14). The alpha and beta chains form an alternating ring which encloses part of the gamma chain. F(1) is attached to F(0) by a central stalk formed by the gamma and epsilon chains, while a peripheral stalk is formed by the delta and b chains.</text>
</comment>
<evidence type="ECO:0000256" key="2">
    <source>
        <dbReference type="ARBA" id="ARBA00022448"/>
    </source>
</evidence>
<dbReference type="GO" id="GO:0012505">
    <property type="term" value="C:endomembrane system"/>
    <property type="evidence" value="ECO:0007669"/>
    <property type="project" value="UniProtKB-SubCell"/>
</dbReference>
<evidence type="ECO:0000313" key="16">
    <source>
        <dbReference type="EMBL" id="ABK18265.1"/>
    </source>
</evidence>
<dbReference type="Pfam" id="PF00430">
    <property type="entry name" value="ATP-synt_B"/>
    <property type="match status" value="1"/>
</dbReference>
<dbReference type="InterPro" id="IPR002146">
    <property type="entry name" value="ATP_synth_b/b'su_bac/chlpt"/>
</dbReference>
<dbReference type="InterPro" id="IPR050059">
    <property type="entry name" value="ATP_synthase_B_chain"/>
</dbReference>
<evidence type="ECO:0000313" key="17">
    <source>
        <dbReference type="Proteomes" id="UP000001784"/>
    </source>
</evidence>
<keyword evidence="7 13" id="KW-0406">Ion transport</keyword>
<dbReference type="CDD" id="cd06503">
    <property type="entry name" value="ATP-synt_Fo_b"/>
    <property type="match status" value="1"/>
</dbReference>
<dbReference type="GO" id="GO:0005886">
    <property type="term" value="C:plasma membrane"/>
    <property type="evidence" value="ECO:0007669"/>
    <property type="project" value="UniProtKB-SubCell"/>
</dbReference>
<evidence type="ECO:0000256" key="6">
    <source>
        <dbReference type="ARBA" id="ARBA00022989"/>
    </source>
</evidence>
<keyword evidence="13" id="KW-1003">Cell membrane</keyword>
<keyword evidence="9 13" id="KW-0066">ATP synthesis</keyword>
<evidence type="ECO:0000256" key="14">
    <source>
        <dbReference type="RuleBase" id="RU003848"/>
    </source>
</evidence>
<comment type="function">
    <text evidence="11">Component of the F(0) channel, it forms part of the peripheral stalk, linking F(1) to F(0). The b'-subunit is a diverged and duplicated form of b found in plants and photosynthetic bacteria.</text>
</comment>
<gene>
    <name evidence="13" type="primary">atpF</name>
    <name evidence="16" type="ordered locus">Sfum_2587</name>
</gene>
<keyword evidence="3 13" id="KW-0138">CF(0)</keyword>
<evidence type="ECO:0000256" key="1">
    <source>
        <dbReference type="ARBA" id="ARBA00005513"/>
    </source>
</evidence>
<feature type="transmembrane region" description="Helical" evidence="13">
    <location>
        <begin position="6"/>
        <end position="27"/>
    </location>
</feature>
<comment type="similarity">
    <text evidence="1 13 14">Belongs to the ATPase B chain family.</text>
</comment>
<dbReference type="GO" id="GO:0045259">
    <property type="term" value="C:proton-transporting ATP synthase complex"/>
    <property type="evidence" value="ECO:0007669"/>
    <property type="project" value="UniProtKB-KW"/>
</dbReference>
<keyword evidence="4 13" id="KW-0812">Transmembrane</keyword>
<dbReference type="HAMAP" id="MF_01398">
    <property type="entry name" value="ATP_synth_b_bprime"/>
    <property type="match status" value="1"/>
</dbReference>
<keyword evidence="6 13" id="KW-1133">Transmembrane helix</keyword>
<dbReference type="PANTHER" id="PTHR33445">
    <property type="entry name" value="ATP SYNTHASE SUBUNIT B', CHLOROPLASTIC"/>
    <property type="match status" value="1"/>
</dbReference>
<dbReference type="EMBL" id="CP000478">
    <property type="protein sequence ID" value="ABK18265.1"/>
    <property type="molecule type" value="Genomic_DNA"/>
</dbReference>
<dbReference type="Proteomes" id="UP000001784">
    <property type="component" value="Chromosome"/>
</dbReference>
<evidence type="ECO:0000256" key="5">
    <source>
        <dbReference type="ARBA" id="ARBA00022781"/>
    </source>
</evidence>
<name>A0LLG3_SYNFM</name>
<proteinExistence type="inferred from homology"/>
<evidence type="ECO:0000256" key="3">
    <source>
        <dbReference type="ARBA" id="ARBA00022547"/>
    </source>
</evidence>
<dbReference type="STRING" id="335543.Sfum_2587"/>